<dbReference type="PANTHER" id="PTHR47272:SF1">
    <property type="entry name" value="PIGGYBAC TRANSPOSABLE ELEMENT-DERIVED PROTEIN 3-LIKE"/>
    <property type="match status" value="1"/>
</dbReference>
<dbReference type="Ensembl" id="ENSTRUT00000017936.3">
    <property type="protein sequence ID" value="ENSTRUP00000017862.3"/>
    <property type="gene ID" value="ENSTRUG00000007246.3"/>
</dbReference>
<dbReference type="Proteomes" id="UP000005226">
    <property type="component" value="Chromosome 22"/>
</dbReference>
<keyword evidence="4" id="KW-1185">Reference proteome</keyword>
<dbReference type="InterPro" id="IPR029526">
    <property type="entry name" value="PGBD"/>
</dbReference>
<dbReference type="InParanoid" id="H2SZM4"/>
<reference evidence="3" key="3">
    <citation type="submission" date="2025-09" db="UniProtKB">
        <authorList>
            <consortium name="Ensembl"/>
        </authorList>
    </citation>
    <scope>IDENTIFICATION</scope>
</reference>
<feature type="region of interest" description="Disordered" evidence="1">
    <location>
        <begin position="1"/>
        <end position="93"/>
    </location>
</feature>
<organism evidence="3 4">
    <name type="scientific">Takifugu rubripes</name>
    <name type="common">Japanese pufferfish</name>
    <name type="synonym">Fugu rubripes</name>
    <dbReference type="NCBI Taxonomy" id="31033"/>
    <lineage>
        <taxon>Eukaryota</taxon>
        <taxon>Metazoa</taxon>
        <taxon>Chordata</taxon>
        <taxon>Craniata</taxon>
        <taxon>Vertebrata</taxon>
        <taxon>Euteleostomi</taxon>
        <taxon>Actinopterygii</taxon>
        <taxon>Neopterygii</taxon>
        <taxon>Teleostei</taxon>
        <taxon>Neoteleostei</taxon>
        <taxon>Acanthomorphata</taxon>
        <taxon>Eupercaria</taxon>
        <taxon>Tetraodontiformes</taxon>
        <taxon>Tetradontoidea</taxon>
        <taxon>Tetraodontidae</taxon>
        <taxon>Takifugu</taxon>
    </lineage>
</organism>
<evidence type="ECO:0000313" key="3">
    <source>
        <dbReference type="Ensembl" id="ENSTRUP00000017862.3"/>
    </source>
</evidence>
<name>H2SZM4_TAKRU</name>
<dbReference type="Pfam" id="PF13843">
    <property type="entry name" value="DDE_Tnp_1_7"/>
    <property type="match status" value="1"/>
</dbReference>
<evidence type="ECO:0000313" key="4">
    <source>
        <dbReference type="Proteomes" id="UP000005226"/>
    </source>
</evidence>
<feature type="compositionally biased region" description="Basic and acidic residues" evidence="1">
    <location>
        <begin position="60"/>
        <end position="77"/>
    </location>
</feature>
<dbReference type="AlphaFoldDB" id="H2SZM4"/>
<evidence type="ECO:0000259" key="2">
    <source>
        <dbReference type="Pfam" id="PF13843"/>
    </source>
</evidence>
<feature type="domain" description="PiggyBac transposable element-derived protein" evidence="2">
    <location>
        <begin position="109"/>
        <end position="414"/>
    </location>
</feature>
<proteinExistence type="predicted"/>
<sequence>YAEVMQTEHDWNDGLPFTTPPSPPQPPSPFPCSSSTTSCHNNEGQLEDRRASKRQGVQTEDPRASKHQRGQPEDARASKHQRGQPEDLLQPSGCFLTDVSTHPEREITVEMSNLYSSQTKGKQLNLSMDELLTFYGILIASGYSSIPRRHMYWSVDNDVHNESISGAMRRNRFDDIMASVHVRPIFSELNHSYKIMPFHEWLSVDESMIPYYGRHGCKQIIKGKPIRFGYKVWSLASSSGYMYHMEPYCGSHTLLPETGLGQGPSVIIGLAEQAQVPQGCKFFHDNLFTTLSLMDEMTKRGYGSSGTMRQNRLFDVPFTPLNKLLVRWKDNNIVTVATNMDEKYTETSVKRWNRHRRAFDNVQQPKCISPYNEHMGGVDLHDLQVSRYHISIRSKKWWWPIFAWSINSALVNGHLFYRDVIGGTIDLLTFSRIVSQSLLQRFGTKPLSHGRRSLLSATVEDQARYDKASHWPINTMHRFQRCRHCEKRTTYACEKCKVPLHIECFKLYHGV</sequence>
<reference evidence="3" key="2">
    <citation type="submission" date="2025-08" db="UniProtKB">
        <authorList>
            <consortium name="Ensembl"/>
        </authorList>
    </citation>
    <scope>IDENTIFICATION</scope>
</reference>
<accession>H2SZM4</accession>
<feature type="compositionally biased region" description="Basic and acidic residues" evidence="1">
    <location>
        <begin position="1"/>
        <end position="12"/>
    </location>
</feature>
<dbReference type="HOGENOM" id="CLU_013052_2_0_1"/>
<dbReference type="PANTHER" id="PTHR47272">
    <property type="entry name" value="DDE_TNP_1_7 DOMAIN-CONTAINING PROTEIN"/>
    <property type="match status" value="1"/>
</dbReference>
<dbReference type="OMA" id="ASKHQRG"/>
<dbReference type="eggNOG" id="ENOG502QVFB">
    <property type="taxonomic scope" value="Eukaryota"/>
</dbReference>
<feature type="compositionally biased region" description="Pro residues" evidence="1">
    <location>
        <begin position="18"/>
        <end position="30"/>
    </location>
</feature>
<evidence type="ECO:0000256" key="1">
    <source>
        <dbReference type="SAM" id="MobiDB-lite"/>
    </source>
</evidence>
<protein>
    <recommendedName>
        <fullName evidence="2">PiggyBac transposable element-derived protein domain-containing protein</fullName>
    </recommendedName>
</protein>
<reference evidence="3 4" key="1">
    <citation type="journal article" date="2011" name="Genome Biol. Evol.">
        <title>Integration of the genetic map and genome assembly of fugu facilitates insights into distinct features of genome evolution in teleosts and mammals.</title>
        <authorList>
            <person name="Kai W."/>
            <person name="Kikuchi K."/>
            <person name="Tohari S."/>
            <person name="Chew A.K."/>
            <person name="Tay A."/>
            <person name="Fujiwara A."/>
            <person name="Hosoya S."/>
            <person name="Suetake H."/>
            <person name="Naruse K."/>
            <person name="Brenner S."/>
            <person name="Suzuki Y."/>
            <person name="Venkatesh B."/>
        </authorList>
    </citation>
    <scope>NUCLEOTIDE SEQUENCE [LARGE SCALE GENOMIC DNA]</scope>
</reference>
<dbReference type="GeneTree" id="ENSGT00940000166543"/>